<accession>A0A2A4X0I9</accession>
<reference evidence="2" key="1">
    <citation type="submission" date="2017-08" db="EMBL/GenBank/DDBJ databases">
        <title>A dynamic microbial community with high functional redundancy inhabits the cold, oxic subseafloor aquifer.</title>
        <authorList>
            <person name="Tully B.J."/>
            <person name="Wheat C.G."/>
            <person name="Glazer B.T."/>
            <person name="Huber J.A."/>
        </authorList>
    </citation>
    <scope>NUCLEOTIDE SEQUENCE [LARGE SCALE GENOMIC DNA]</scope>
</reference>
<proteinExistence type="predicted"/>
<evidence type="ECO:0000313" key="2">
    <source>
        <dbReference type="Proteomes" id="UP000218775"/>
    </source>
</evidence>
<evidence type="ECO:0000313" key="1">
    <source>
        <dbReference type="EMBL" id="PCI76060.1"/>
    </source>
</evidence>
<dbReference type="Proteomes" id="UP000218775">
    <property type="component" value="Unassembled WGS sequence"/>
</dbReference>
<protein>
    <submittedName>
        <fullName evidence="1">Uncharacterized protein</fullName>
    </submittedName>
</protein>
<dbReference type="AlphaFoldDB" id="A0A2A4X0I9"/>
<gene>
    <name evidence="1" type="ORF">COB21_04950</name>
</gene>
<comment type="caution">
    <text evidence="1">The sequence shown here is derived from an EMBL/GenBank/DDBJ whole genome shotgun (WGS) entry which is preliminary data.</text>
</comment>
<name>A0A2A4X0I9_UNCAE</name>
<organism evidence="1 2">
    <name type="scientific">Aerophobetes bacterium</name>
    <dbReference type="NCBI Taxonomy" id="2030807"/>
    <lineage>
        <taxon>Bacteria</taxon>
        <taxon>Candidatus Aerophobota</taxon>
    </lineage>
</organism>
<dbReference type="EMBL" id="NVUK01000035">
    <property type="protein sequence ID" value="PCI76060.1"/>
    <property type="molecule type" value="Genomic_DNA"/>
</dbReference>
<sequence length="59" mass="7150">MDCYQESLLVTDPFFCQVIEPIWQVFKHIFSSTDENVLSYKIQRSVFIRDILNKYLKLF</sequence>